<sequence>MIISVEDRFEKLYMDLKAAGHEVYKLSENKTSEVVIYSGYNTHIAAINASSLTSGNTGVFLINGDNKDAYQIDSMLRNKTYSSLF</sequence>
<organism evidence="1 2">
    <name type="scientific">Oxobacter pfennigii</name>
    <dbReference type="NCBI Taxonomy" id="36849"/>
    <lineage>
        <taxon>Bacteria</taxon>
        <taxon>Bacillati</taxon>
        <taxon>Bacillota</taxon>
        <taxon>Clostridia</taxon>
        <taxon>Eubacteriales</taxon>
        <taxon>Clostridiaceae</taxon>
        <taxon>Oxobacter</taxon>
    </lineage>
</organism>
<reference evidence="1 2" key="1">
    <citation type="submission" date="2015-09" db="EMBL/GenBank/DDBJ databases">
        <title>Genome sequence of Oxobacter pfennigii DSM 3222.</title>
        <authorList>
            <person name="Poehlein A."/>
            <person name="Bengelsdorf F.R."/>
            <person name="Schiel-Bengelsdorf B."/>
            <person name="Duerre P."/>
            <person name="Daniel R."/>
        </authorList>
    </citation>
    <scope>NUCLEOTIDE SEQUENCE [LARGE SCALE GENOMIC DNA]</scope>
    <source>
        <strain evidence="1 2">DSM 3222</strain>
    </source>
</reference>
<dbReference type="EMBL" id="LKET01000051">
    <property type="protein sequence ID" value="KPU42943.1"/>
    <property type="molecule type" value="Genomic_DNA"/>
</dbReference>
<evidence type="ECO:0008006" key="3">
    <source>
        <dbReference type="Google" id="ProtNLM"/>
    </source>
</evidence>
<dbReference type="RefSeq" id="WP_054876674.1">
    <property type="nucleotide sequence ID" value="NZ_LKET01000051.1"/>
</dbReference>
<protein>
    <recommendedName>
        <fullName evidence="3">YkuS family protein</fullName>
    </recommendedName>
</protein>
<evidence type="ECO:0000313" key="1">
    <source>
        <dbReference type="EMBL" id="KPU42943.1"/>
    </source>
</evidence>
<dbReference type="OrthoDB" id="1954110at2"/>
<dbReference type="Proteomes" id="UP000050326">
    <property type="component" value="Unassembled WGS sequence"/>
</dbReference>
<proteinExistence type="predicted"/>
<dbReference type="AlphaFoldDB" id="A0A0P8W5L2"/>
<accession>A0A0P8W5L2</accession>
<evidence type="ECO:0000313" key="2">
    <source>
        <dbReference type="Proteomes" id="UP000050326"/>
    </source>
</evidence>
<name>A0A0P8W5L2_9CLOT</name>
<dbReference type="InterPro" id="IPR005370">
    <property type="entry name" value="UPF0180"/>
</dbReference>
<keyword evidence="2" id="KW-1185">Reference proteome</keyword>
<comment type="caution">
    <text evidence="1">The sequence shown here is derived from an EMBL/GenBank/DDBJ whole genome shotgun (WGS) entry which is preliminary data.</text>
</comment>
<gene>
    <name evidence="1" type="ORF">OXPF_37120</name>
</gene>
<dbReference type="Pfam" id="PF03698">
    <property type="entry name" value="UPF0180"/>
    <property type="match status" value="1"/>
</dbReference>